<gene>
    <name evidence="4" type="ORF">SPBR_08617</name>
</gene>
<feature type="compositionally biased region" description="Low complexity" evidence="1">
    <location>
        <begin position="169"/>
        <end position="180"/>
    </location>
</feature>
<keyword evidence="2" id="KW-1133">Transmembrane helix</keyword>
<sequence length="272" mass="30100">MEHPAQEIRDVIQTLCTQPPAEQQAAIRRYYLPDAEFVHPLCRVPGFGSGSGKESVRQHAPDRLVDLVERHGGAQAADRVNSRRLIAAIFRWYKILSPQIVLGIESVAWDAAQHRLYVAMHQRFALWFVPLYAAHVRLVVELHLAAVVDGQGHDGNSYAAVAAQHAQAAQQGQQAQGQQGHEPNTARNRQVNGVPGTDAAHQPPRTRYYIARHEDHYQVNEVFKFFTLSAGAWLWALVQLFATVLCLGGATVWDATIGVVLGTKRTVEGGKK</sequence>
<proteinExistence type="predicted"/>
<evidence type="ECO:0000256" key="1">
    <source>
        <dbReference type="SAM" id="MobiDB-lite"/>
    </source>
</evidence>
<dbReference type="HOGENOM" id="CLU_079426_0_0_1"/>
<dbReference type="PANTHER" id="PTHR35393">
    <property type="entry name" value="CHROMOSOME 1, WHOLE GENOME SHOTGUN SEQUENCE"/>
    <property type="match status" value="1"/>
</dbReference>
<evidence type="ECO:0000259" key="3">
    <source>
        <dbReference type="Pfam" id="PF24840"/>
    </source>
</evidence>
<dbReference type="Proteomes" id="UP000031575">
    <property type="component" value="Unassembled WGS sequence"/>
</dbReference>
<protein>
    <recommendedName>
        <fullName evidence="3">SigF-like NTF2-like domain-containing protein</fullName>
    </recommendedName>
</protein>
<dbReference type="InterPro" id="IPR057514">
    <property type="entry name" value="NTF2_SigF"/>
</dbReference>
<feature type="transmembrane region" description="Helical" evidence="2">
    <location>
        <begin position="233"/>
        <end position="262"/>
    </location>
</feature>
<keyword evidence="5" id="KW-1185">Reference proteome</keyword>
<dbReference type="PANTHER" id="PTHR35393:SF1">
    <property type="entry name" value="SNOAL-LIKE DOMAIN-CONTAINING PROTEIN"/>
    <property type="match status" value="1"/>
</dbReference>
<dbReference type="Pfam" id="PF24840">
    <property type="entry name" value="NTF2_SigF"/>
    <property type="match status" value="2"/>
</dbReference>
<comment type="caution">
    <text evidence="4">The sequence shown here is derived from an EMBL/GenBank/DDBJ whole genome shotgun (WGS) entry which is preliminary data.</text>
</comment>
<keyword evidence="2" id="KW-0812">Transmembrane</keyword>
<evidence type="ECO:0000313" key="5">
    <source>
        <dbReference type="Proteomes" id="UP000031575"/>
    </source>
</evidence>
<feature type="domain" description="SigF-like NTF2-like" evidence="3">
    <location>
        <begin position="75"/>
        <end position="150"/>
    </location>
</feature>
<feature type="region of interest" description="Disordered" evidence="1">
    <location>
        <begin position="169"/>
        <end position="203"/>
    </location>
</feature>
<feature type="compositionally biased region" description="Polar residues" evidence="1">
    <location>
        <begin position="181"/>
        <end position="191"/>
    </location>
</feature>
<evidence type="ECO:0000313" key="4">
    <source>
        <dbReference type="EMBL" id="KIH86459.1"/>
    </source>
</evidence>
<dbReference type="VEuPathDB" id="FungiDB:SPBR_08617"/>
<name>A0A0C2EK39_9PEZI</name>
<feature type="domain" description="SigF-like NTF2-like" evidence="3">
    <location>
        <begin position="1"/>
        <end position="45"/>
    </location>
</feature>
<evidence type="ECO:0000256" key="2">
    <source>
        <dbReference type="SAM" id="Phobius"/>
    </source>
</evidence>
<keyword evidence="2" id="KW-0472">Membrane</keyword>
<dbReference type="AlphaFoldDB" id="A0A0C2EK39"/>
<dbReference type="GeneID" id="63681776"/>
<dbReference type="OrthoDB" id="2344312at2759"/>
<accession>A0A0C2EK39</accession>
<dbReference type="EMBL" id="AWTV01000011">
    <property type="protein sequence ID" value="KIH86459.1"/>
    <property type="molecule type" value="Genomic_DNA"/>
</dbReference>
<organism evidence="4 5">
    <name type="scientific">Sporothrix brasiliensis 5110</name>
    <dbReference type="NCBI Taxonomy" id="1398154"/>
    <lineage>
        <taxon>Eukaryota</taxon>
        <taxon>Fungi</taxon>
        <taxon>Dikarya</taxon>
        <taxon>Ascomycota</taxon>
        <taxon>Pezizomycotina</taxon>
        <taxon>Sordariomycetes</taxon>
        <taxon>Sordariomycetidae</taxon>
        <taxon>Ophiostomatales</taxon>
        <taxon>Ophiostomataceae</taxon>
        <taxon>Sporothrix</taxon>
    </lineage>
</organism>
<dbReference type="RefSeq" id="XP_040614469.1">
    <property type="nucleotide sequence ID" value="XM_040766855.1"/>
</dbReference>
<reference evidence="4 5" key="1">
    <citation type="journal article" date="2014" name="BMC Genomics">
        <title>Comparative genomics of the major fungal agents of human and animal Sporotrichosis: Sporothrix schenckii and Sporothrix brasiliensis.</title>
        <authorList>
            <person name="Teixeira M.M."/>
            <person name="de Almeida L.G."/>
            <person name="Kubitschek-Barreira P."/>
            <person name="Alves F.L."/>
            <person name="Kioshima E.S."/>
            <person name="Abadio A.K."/>
            <person name="Fernandes L."/>
            <person name="Derengowski L.S."/>
            <person name="Ferreira K.S."/>
            <person name="Souza R.C."/>
            <person name="Ruiz J.C."/>
            <person name="de Andrade N.C."/>
            <person name="Paes H.C."/>
            <person name="Nicola A.M."/>
            <person name="Albuquerque P."/>
            <person name="Gerber A.L."/>
            <person name="Martins V.P."/>
            <person name="Peconick L.D."/>
            <person name="Neto A.V."/>
            <person name="Chaucanez C.B."/>
            <person name="Silva P.A."/>
            <person name="Cunha O.L."/>
            <person name="de Oliveira F.F."/>
            <person name="dos Santos T.C."/>
            <person name="Barros A.L."/>
            <person name="Soares M.A."/>
            <person name="de Oliveira L.M."/>
            <person name="Marini M.M."/>
            <person name="Villalobos-Duno H."/>
            <person name="Cunha M.M."/>
            <person name="de Hoog S."/>
            <person name="da Silveira J.F."/>
            <person name="Henrissat B."/>
            <person name="Nino-Vega G.A."/>
            <person name="Cisalpino P.S."/>
            <person name="Mora-Montes H.M."/>
            <person name="Almeida S.R."/>
            <person name="Stajich J.E."/>
            <person name="Lopes-Bezerra L.M."/>
            <person name="Vasconcelos A.T."/>
            <person name="Felipe M.S."/>
        </authorList>
    </citation>
    <scope>NUCLEOTIDE SEQUENCE [LARGE SCALE GENOMIC DNA]</scope>
    <source>
        <strain evidence="4 5">5110</strain>
    </source>
</reference>